<keyword evidence="1" id="KW-0472">Membrane</keyword>
<feature type="transmembrane region" description="Helical" evidence="1">
    <location>
        <begin position="12"/>
        <end position="35"/>
    </location>
</feature>
<reference evidence="2" key="1">
    <citation type="submission" date="2020-08" db="EMBL/GenBank/DDBJ databases">
        <title>Genome public.</title>
        <authorList>
            <person name="Liu C."/>
            <person name="Sun Q."/>
        </authorList>
    </citation>
    <scope>NUCLEOTIDE SEQUENCE</scope>
    <source>
        <strain evidence="2">NSJ-51</strain>
    </source>
</reference>
<sequence>MKEKIVDRILKLFEVKSLVTVGLTVCMALLLFGPYEPPAEALGLFCTSYGAIITYFFTRKEG</sequence>
<evidence type="ECO:0000256" key="1">
    <source>
        <dbReference type="SAM" id="Phobius"/>
    </source>
</evidence>
<organism evidence="2 3">
    <name type="scientific">Lawsonibacter hominis</name>
    <dbReference type="NCBI Taxonomy" id="2763053"/>
    <lineage>
        <taxon>Bacteria</taxon>
        <taxon>Bacillati</taxon>
        <taxon>Bacillota</taxon>
        <taxon>Clostridia</taxon>
        <taxon>Eubacteriales</taxon>
        <taxon>Oscillospiraceae</taxon>
        <taxon>Lawsonibacter</taxon>
    </lineage>
</organism>
<dbReference type="EMBL" id="JACOPP010000001">
    <property type="protein sequence ID" value="MBC5732347.1"/>
    <property type="molecule type" value="Genomic_DNA"/>
</dbReference>
<feature type="transmembrane region" description="Helical" evidence="1">
    <location>
        <begin position="41"/>
        <end position="58"/>
    </location>
</feature>
<evidence type="ECO:0000313" key="3">
    <source>
        <dbReference type="Proteomes" id="UP000661435"/>
    </source>
</evidence>
<dbReference type="AlphaFoldDB" id="A0A8J6M489"/>
<keyword evidence="1" id="KW-1133">Transmembrane helix</keyword>
<protein>
    <submittedName>
        <fullName evidence="2">Uncharacterized protein</fullName>
    </submittedName>
</protein>
<name>A0A8J6M489_9FIRM</name>
<keyword evidence="1" id="KW-0812">Transmembrane</keyword>
<evidence type="ECO:0000313" key="2">
    <source>
        <dbReference type="EMBL" id="MBC5732347.1"/>
    </source>
</evidence>
<accession>A0A8J6M489</accession>
<gene>
    <name evidence="2" type="ORF">H8S57_01225</name>
</gene>
<dbReference type="Proteomes" id="UP000661435">
    <property type="component" value="Unassembled WGS sequence"/>
</dbReference>
<proteinExistence type="predicted"/>
<dbReference type="RefSeq" id="WP_186906246.1">
    <property type="nucleotide sequence ID" value="NZ_JACOPP010000001.1"/>
</dbReference>
<keyword evidence="3" id="KW-1185">Reference proteome</keyword>
<comment type="caution">
    <text evidence="2">The sequence shown here is derived from an EMBL/GenBank/DDBJ whole genome shotgun (WGS) entry which is preliminary data.</text>
</comment>